<comment type="caution">
    <text evidence="3">The sequence shown here is derived from an EMBL/GenBank/DDBJ whole genome shotgun (WGS) entry which is preliminary data.</text>
</comment>
<evidence type="ECO:0000259" key="2">
    <source>
        <dbReference type="PROSITE" id="PS50048"/>
    </source>
</evidence>
<dbReference type="InterPro" id="IPR021858">
    <property type="entry name" value="Fun_TF"/>
</dbReference>
<dbReference type="InterPro" id="IPR036864">
    <property type="entry name" value="Zn2-C6_fun-type_DNA-bd_sf"/>
</dbReference>
<dbReference type="Pfam" id="PF11951">
    <property type="entry name" value="Fungal_trans_2"/>
    <property type="match status" value="1"/>
</dbReference>
<dbReference type="SMART" id="SM00066">
    <property type="entry name" value="GAL4"/>
    <property type="match status" value="1"/>
</dbReference>
<evidence type="ECO:0000256" key="1">
    <source>
        <dbReference type="ARBA" id="ARBA00023242"/>
    </source>
</evidence>
<keyword evidence="1" id="KW-0539">Nucleus</keyword>
<feature type="domain" description="Zn(2)-C6 fungal-type" evidence="2">
    <location>
        <begin position="10"/>
        <end position="38"/>
    </location>
</feature>
<dbReference type="InterPro" id="IPR053175">
    <property type="entry name" value="DHMBA_Reg_Transcription_Factor"/>
</dbReference>
<protein>
    <submittedName>
        <fullName evidence="3">C6 finger domain-containing protein</fullName>
    </submittedName>
</protein>
<evidence type="ECO:0000313" key="3">
    <source>
        <dbReference type="EMBL" id="OBR02679.1"/>
    </source>
</evidence>
<dbReference type="PROSITE" id="PS00463">
    <property type="entry name" value="ZN2_CY6_FUNGAL_1"/>
    <property type="match status" value="1"/>
</dbReference>
<dbReference type="AlphaFoldDB" id="A0A1B7XSE0"/>
<dbReference type="Gene3D" id="4.10.240.10">
    <property type="entry name" value="Zn(2)-C6 fungal-type DNA-binding domain"/>
    <property type="match status" value="1"/>
</dbReference>
<dbReference type="KEGG" id="chig:CH63R_13905"/>
<sequence>MGNIGRPSGGCFACKKRKVKCDEGRPSCKRCLTLKKDCPGYKNPWEVWHRQENTHAATLVQTRVTRKLRERQELVGLHSLPPRIHTSPITCALNRFYGDYSREVGIAFFSLLPTMSSATPAGCFHDALNATALASSSRQLNQPDLMVQAIRVYGKAITGLNEALQSPVASRDDSVLVALFVLGLFEVIAARPSQSRSANVEASCHPHSEGGLAMLQYRSGVMANGNIDKVILAFFSFVALSDCFMTYPGDFLLWSKLRTLTTPTADGPCFEPLLCRAVEFKIVAEEMMTRNGLAAGSTMFTLLESGMRIIEDLKTVAEHQLSQKAPGNRTGFNGVVDVSLGSNALIASSLYLTVRLQVIDLMVRAINADKERTFVGDQLDAISRLGISDLEILRKNISTLLGFTQNSAADEPQSGRPLRAWFMLWPMVAVMNSDIAHDDTKLWAKDKLRWVGSDTGIGLITSMMGQTS</sequence>
<dbReference type="InterPro" id="IPR001138">
    <property type="entry name" value="Zn2Cys6_DnaBD"/>
</dbReference>
<dbReference type="Proteomes" id="UP000092177">
    <property type="component" value="Chromosome 10"/>
</dbReference>
<name>A0A1B7XSE0_COLHI</name>
<dbReference type="RefSeq" id="XP_018151197.1">
    <property type="nucleotide sequence ID" value="XM_018308879.1"/>
</dbReference>
<dbReference type="GeneID" id="28872986"/>
<organism evidence="3 4">
    <name type="scientific">Colletotrichum higginsianum (strain IMI 349063)</name>
    <name type="common">Crucifer anthracnose fungus</name>
    <dbReference type="NCBI Taxonomy" id="759273"/>
    <lineage>
        <taxon>Eukaryota</taxon>
        <taxon>Fungi</taxon>
        <taxon>Dikarya</taxon>
        <taxon>Ascomycota</taxon>
        <taxon>Pezizomycotina</taxon>
        <taxon>Sordariomycetes</taxon>
        <taxon>Hypocreomycetidae</taxon>
        <taxon>Glomerellales</taxon>
        <taxon>Glomerellaceae</taxon>
        <taxon>Colletotrichum</taxon>
        <taxon>Colletotrichum destructivum species complex</taxon>
    </lineage>
</organism>
<dbReference type="EMBL" id="LTAN01000010">
    <property type="protein sequence ID" value="OBR02679.1"/>
    <property type="molecule type" value="Genomic_DNA"/>
</dbReference>
<dbReference type="Pfam" id="PF00172">
    <property type="entry name" value="Zn_clus"/>
    <property type="match status" value="1"/>
</dbReference>
<gene>
    <name evidence="3" type="ORF">CH63R_13905</name>
</gene>
<reference evidence="4" key="1">
    <citation type="journal article" date="2017" name="BMC Genomics">
        <title>Gapless genome assembly of Colletotrichum higginsianum reveals chromosome structure and association of transposable elements with secondary metabolite gene clusters.</title>
        <authorList>
            <person name="Dallery J.-F."/>
            <person name="Lapalu N."/>
            <person name="Zampounis A."/>
            <person name="Pigne S."/>
            <person name="Luyten I."/>
            <person name="Amselem J."/>
            <person name="Wittenberg A.H.J."/>
            <person name="Zhou S."/>
            <person name="de Queiroz M.V."/>
            <person name="Robin G.P."/>
            <person name="Auger A."/>
            <person name="Hainaut M."/>
            <person name="Henrissat B."/>
            <person name="Kim K.-T."/>
            <person name="Lee Y.-H."/>
            <person name="Lespinet O."/>
            <person name="Schwartz D.C."/>
            <person name="Thon M.R."/>
            <person name="O'Connell R.J."/>
        </authorList>
    </citation>
    <scope>NUCLEOTIDE SEQUENCE [LARGE SCALE GENOMIC DNA]</scope>
    <source>
        <strain evidence="4">IMI 349063</strain>
    </source>
</reference>
<accession>A0A1B7XSE0</accession>
<dbReference type="CDD" id="cd00067">
    <property type="entry name" value="GAL4"/>
    <property type="match status" value="1"/>
</dbReference>
<dbReference type="GO" id="GO:0000981">
    <property type="term" value="F:DNA-binding transcription factor activity, RNA polymerase II-specific"/>
    <property type="evidence" value="ECO:0007669"/>
    <property type="project" value="InterPro"/>
</dbReference>
<dbReference type="OrthoDB" id="4491390at2759"/>
<proteinExistence type="predicted"/>
<dbReference type="SUPFAM" id="SSF57701">
    <property type="entry name" value="Zn2/Cys6 DNA-binding domain"/>
    <property type="match status" value="1"/>
</dbReference>
<keyword evidence="4" id="KW-1185">Reference proteome</keyword>
<dbReference type="GO" id="GO:0008270">
    <property type="term" value="F:zinc ion binding"/>
    <property type="evidence" value="ECO:0007669"/>
    <property type="project" value="InterPro"/>
</dbReference>
<dbReference type="VEuPathDB" id="FungiDB:CH63R_13905"/>
<dbReference type="PROSITE" id="PS50048">
    <property type="entry name" value="ZN2_CY6_FUNGAL_2"/>
    <property type="match status" value="1"/>
</dbReference>
<dbReference type="PANTHER" id="PTHR38791">
    <property type="entry name" value="ZN(II)2CYS6 TRANSCRIPTION FACTOR (EUROFUNG)-RELATED-RELATED"/>
    <property type="match status" value="1"/>
</dbReference>
<evidence type="ECO:0000313" key="4">
    <source>
        <dbReference type="Proteomes" id="UP000092177"/>
    </source>
</evidence>